<dbReference type="Proteomes" id="UP000799753">
    <property type="component" value="Unassembled WGS sequence"/>
</dbReference>
<protein>
    <submittedName>
        <fullName evidence="2">Uncharacterized protein</fullName>
    </submittedName>
</protein>
<name>A0A6A6SC97_9PLEO</name>
<feature type="compositionally biased region" description="Polar residues" evidence="1">
    <location>
        <begin position="49"/>
        <end position="60"/>
    </location>
</feature>
<accession>A0A6A6SC97</accession>
<sequence length="124" mass="13690">MESGKGKGKETLWSGRKRNDSDTSFGCKGLSSSPQSEYPPLNPYRESHMQSVGYTRSRSGAATCRNPGPSGQNRRVVDGGSTGLVPSPLFSAGRRGKSLERKPSQVRNTIFYQPYDEVLNEYRK</sequence>
<organism evidence="2 3">
    <name type="scientific">Massarina eburnea CBS 473.64</name>
    <dbReference type="NCBI Taxonomy" id="1395130"/>
    <lineage>
        <taxon>Eukaryota</taxon>
        <taxon>Fungi</taxon>
        <taxon>Dikarya</taxon>
        <taxon>Ascomycota</taxon>
        <taxon>Pezizomycotina</taxon>
        <taxon>Dothideomycetes</taxon>
        <taxon>Pleosporomycetidae</taxon>
        <taxon>Pleosporales</taxon>
        <taxon>Massarineae</taxon>
        <taxon>Massarinaceae</taxon>
        <taxon>Massarina</taxon>
    </lineage>
</organism>
<evidence type="ECO:0000256" key="1">
    <source>
        <dbReference type="SAM" id="MobiDB-lite"/>
    </source>
</evidence>
<dbReference type="OrthoDB" id="3800245at2759"/>
<gene>
    <name evidence="2" type="ORF">P280DRAFT_465296</name>
</gene>
<keyword evidence="3" id="KW-1185">Reference proteome</keyword>
<reference evidence="2" key="1">
    <citation type="journal article" date="2020" name="Stud. Mycol.">
        <title>101 Dothideomycetes genomes: a test case for predicting lifestyles and emergence of pathogens.</title>
        <authorList>
            <person name="Haridas S."/>
            <person name="Albert R."/>
            <person name="Binder M."/>
            <person name="Bloem J."/>
            <person name="Labutti K."/>
            <person name="Salamov A."/>
            <person name="Andreopoulos B."/>
            <person name="Baker S."/>
            <person name="Barry K."/>
            <person name="Bills G."/>
            <person name="Bluhm B."/>
            <person name="Cannon C."/>
            <person name="Castanera R."/>
            <person name="Culley D."/>
            <person name="Daum C."/>
            <person name="Ezra D."/>
            <person name="Gonzalez J."/>
            <person name="Henrissat B."/>
            <person name="Kuo A."/>
            <person name="Liang C."/>
            <person name="Lipzen A."/>
            <person name="Lutzoni F."/>
            <person name="Magnuson J."/>
            <person name="Mondo S."/>
            <person name="Nolan M."/>
            <person name="Ohm R."/>
            <person name="Pangilinan J."/>
            <person name="Park H.-J."/>
            <person name="Ramirez L."/>
            <person name="Alfaro M."/>
            <person name="Sun H."/>
            <person name="Tritt A."/>
            <person name="Yoshinaga Y."/>
            <person name="Zwiers L.-H."/>
            <person name="Turgeon B."/>
            <person name="Goodwin S."/>
            <person name="Spatafora J."/>
            <person name="Crous P."/>
            <person name="Grigoriev I."/>
        </authorList>
    </citation>
    <scope>NUCLEOTIDE SEQUENCE</scope>
    <source>
        <strain evidence="2">CBS 473.64</strain>
    </source>
</reference>
<feature type="compositionally biased region" description="Basic and acidic residues" evidence="1">
    <location>
        <begin position="1"/>
        <end position="10"/>
    </location>
</feature>
<dbReference type="AlphaFoldDB" id="A0A6A6SC97"/>
<evidence type="ECO:0000313" key="2">
    <source>
        <dbReference type="EMBL" id="KAF2645465.1"/>
    </source>
</evidence>
<dbReference type="EMBL" id="MU006777">
    <property type="protein sequence ID" value="KAF2645465.1"/>
    <property type="molecule type" value="Genomic_DNA"/>
</dbReference>
<evidence type="ECO:0000313" key="3">
    <source>
        <dbReference type="Proteomes" id="UP000799753"/>
    </source>
</evidence>
<proteinExistence type="predicted"/>
<feature type="region of interest" description="Disordered" evidence="1">
    <location>
        <begin position="1"/>
        <end position="101"/>
    </location>
</feature>